<organism evidence="1">
    <name type="scientific">hydrothermal vent metagenome</name>
    <dbReference type="NCBI Taxonomy" id="652676"/>
    <lineage>
        <taxon>unclassified sequences</taxon>
        <taxon>metagenomes</taxon>
        <taxon>ecological metagenomes</taxon>
    </lineage>
</organism>
<dbReference type="EMBL" id="FPHQ01000119">
    <property type="protein sequence ID" value="SFV76493.1"/>
    <property type="molecule type" value="Genomic_DNA"/>
</dbReference>
<gene>
    <name evidence="1" type="ORF">MNB_SUP05-10-272</name>
</gene>
<accession>A0A1W1D791</accession>
<sequence>MSELRRHTPAFKTVGIDAKTKRESHGNVITITRLDDYQNLKIAP</sequence>
<name>A0A1W1D791_9ZZZZ</name>
<evidence type="ECO:0000313" key="1">
    <source>
        <dbReference type="EMBL" id="SFV76493.1"/>
    </source>
</evidence>
<reference evidence="1" key="1">
    <citation type="submission" date="2016-10" db="EMBL/GenBank/DDBJ databases">
        <authorList>
            <person name="de Groot N.N."/>
        </authorList>
    </citation>
    <scope>NUCLEOTIDE SEQUENCE</scope>
</reference>
<protein>
    <submittedName>
        <fullName evidence="1">Uncharacterized protein</fullName>
    </submittedName>
</protein>
<proteinExistence type="predicted"/>
<dbReference type="AlphaFoldDB" id="A0A1W1D791"/>